<dbReference type="InterPro" id="IPR003323">
    <property type="entry name" value="OTU_dom"/>
</dbReference>
<dbReference type="PROSITE" id="PS50802">
    <property type="entry name" value="OTU"/>
    <property type="match status" value="1"/>
</dbReference>
<dbReference type="Gene3D" id="3.90.70.80">
    <property type="match status" value="1"/>
</dbReference>
<feature type="region of interest" description="Disordered" evidence="1">
    <location>
        <begin position="170"/>
        <end position="207"/>
    </location>
</feature>
<organism evidence="3 4">
    <name type="scientific">Diacronema lutheri</name>
    <name type="common">Unicellular marine alga</name>
    <name type="synonym">Monochrysis lutheri</name>
    <dbReference type="NCBI Taxonomy" id="2081491"/>
    <lineage>
        <taxon>Eukaryota</taxon>
        <taxon>Haptista</taxon>
        <taxon>Haptophyta</taxon>
        <taxon>Pavlovophyceae</taxon>
        <taxon>Pavlovales</taxon>
        <taxon>Pavlovaceae</taxon>
        <taxon>Diacronema</taxon>
    </lineage>
</organism>
<dbReference type="AlphaFoldDB" id="A0A8J5X9E0"/>
<dbReference type="InterPro" id="IPR050704">
    <property type="entry name" value="Peptidase_C85-like"/>
</dbReference>
<evidence type="ECO:0000259" key="2">
    <source>
        <dbReference type="PROSITE" id="PS50802"/>
    </source>
</evidence>
<dbReference type="InterPro" id="IPR038765">
    <property type="entry name" value="Papain-like_cys_pep_sf"/>
</dbReference>
<dbReference type="EMBL" id="JAGTXO010000044">
    <property type="protein sequence ID" value="KAG8459148.1"/>
    <property type="molecule type" value="Genomic_DNA"/>
</dbReference>
<dbReference type="Pfam" id="PF02338">
    <property type="entry name" value="OTU"/>
    <property type="match status" value="1"/>
</dbReference>
<proteinExistence type="predicted"/>
<feature type="compositionally biased region" description="Basic and acidic residues" evidence="1">
    <location>
        <begin position="187"/>
        <end position="196"/>
    </location>
</feature>
<keyword evidence="4" id="KW-1185">Reference proteome</keyword>
<feature type="compositionally biased region" description="Low complexity" evidence="1">
    <location>
        <begin position="241"/>
        <end position="255"/>
    </location>
</feature>
<feature type="region of interest" description="Disordered" evidence="1">
    <location>
        <begin position="237"/>
        <end position="278"/>
    </location>
</feature>
<feature type="compositionally biased region" description="Basic and acidic residues" evidence="1">
    <location>
        <begin position="170"/>
        <end position="180"/>
    </location>
</feature>
<evidence type="ECO:0000313" key="4">
    <source>
        <dbReference type="Proteomes" id="UP000751190"/>
    </source>
</evidence>
<dbReference type="OrthoDB" id="415023at2759"/>
<comment type="caution">
    <text evidence="3">The sequence shown here is derived from an EMBL/GenBank/DDBJ whole genome shotgun (WGS) entry which is preliminary data.</text>
</comment>
<gene>
    <name evidence="3" type="ORF">KFE25_002555</name>
</gene>
<feature type="domain" description="OTU" evidence="2">
    <location>
        <begin position="28"/>
        <end position="151"/>
    </location>
</feature>
<protein>
    <recommendedName>
        <fullName evidence="2">OTU domain-containing protein</fullName>
    </recommendedName>
</protein>
<dbReference type="OMA" id="FRACAEI"/>
<evidence type="ECO:0000256" key="1">
    <source>
        <dbReference type="SAM" id="MobiDB-lite"/>
    </source>
</evidence>
<sequence>MSATPLTPLVRQLTTHSEASQVAESLGFVRREIPPDGNCLFRACAEICLGSQGRCVEMREAVRGYLAAHRERFEPFVEDNFDEYLSKVGRDGHWGSDLELQAIAELHDTQFTVYANNRLNSVTIAPSRRGARRAAALWFSHGNHYDALYTPHEFARRGFSASANAELDEFRQKRREDEAKSLQLGRELSEEGKADGTHTSADWMIRGSDHREATPNLMDADVGATLGGLSLQLSTAAVGESSGQSIQQQQQQQPSTDGRRLPPLPPTPPGALSEDQRRRPTISNLLAAGFSEAELAQQFNPPPAYSTATLPPELLRRHTVMSMLEAGINEDEIRRQMQP</sequence>
<name>A0A8J5X9E0_DIALT</name>
<dbReference type="Proteomes" id="UP000751190">
    <property type="component" value="Unassembled WGS sequence"/>
</dbReference>
<dbReference type="SUPFAM" id="SSF54001">
    <property type="entry name" value="Cysteine proteinases"/>
    <property type="match status" value="1"/>
</dbReference>
<evidence type="ECO:0000313" key="3">
    <source>
        <dbReference type="EMBL" id="KAG8459148.1"/>
    </source>
</evidence>
<dbReference type="CDD" id="cd22744">
    <property type="entry name" value="OTU"/>
    <property type="match status" value="1"/>
</dbReference>
<accession>A0A8J5X9E0</accession>
<dbReference type="GO" id="GO:0016579">
    <property type="term" value="P:protein deubiquitination"/>
    <property type="evidence" value="ECO:0007669"/>
    <property type="project" value="TreeGrafter"/>
</dbReference>
<reference evidence="3" key="1">
    <citation type="submission" date="2021-05" db="EMBL/GenBank/DDBJ databases">
        <title>The genome of the haptophyte Pavlova lutheri (Diacronema luteri, Pavlovales) - a model for lipid biosynthesis in eukaryotic algae.</title>
        <authorList>
            <person name="Hulatt C.J."/>
            <person name="Posewitz M.C."/>
        </authorList>
    </citation>
    <scope>NUCLEOTIDE SEQUENCE</scope>
    <source>
        <strain evidence="3">NIVA-4/92</strain>
    </source>
</reference>
<dbReference type="PANTHER" id="PTHR12419">
    <property type="entry name" value="OTU DOMAIN CONTAINING PROTEIN"/>
    <property type="match status" value="1"/>
</dbReference>
<dbReference type="GO" id="GO:0004843">
    <property type="term" value="F:cysteine-type deubiquitinase activity"/>
    <property type="evidence" value="ECO:0007669"/>
    <property type="project" value="TreeGrafter"/>
</dbReference>